<dbReference type="GO" id="GO:0003841">
    <property type="term" value="F:1-acylglycerol-3-phosphate O-acyltransferase activity"/>
    <property type="evidence" value="ECO:0007669"/>
    <property type="project" value="UniProtKB-EC"/>
</dbReference>
<evidence type="ECO:0000256" key="1">
    <source>
        <dbReference type="ARBA" id="ARBA00022679"/>
    </source>
</evidence>
<evidence type="ECO:0000259" key="4">
    <source>
        <dbReference type="SMART" id="SM00563"/>
    </source>
</evidence>
<accession>A0A3B1D4N4</accession>
<evidence type="ECO:0000313" key="5">
    <source>
        <dbReference type="EMBL" id="VAX35692.1"/>
    </source>
</evidence>
<organism evidence="5">
    <name type="scientific">hydrothermal vent metagenome</name>
    <dbReference type="NCBI Taxonomy" id="652676"/>
    <lineage>
        <taxon>unclassified sequences</taxon>
        <taxon>metagenomes</taxon>
        <taxon>ecological metagenomes</taxon>
    </lineage>
</organism>
<sequence length="253" mass="28736">MTPDFIALLTLCAYLLIAIIIITRQAKRCEHGVTLWWVFVLERILCPLLWGWKANGRCPYPDDAAAIIIANHRGPADPALLWNNNHLKSNRRRIRAINFLMAREIYDVKAMNWMYRALQSIPVERDGQDMTAVRESLKRLKRGELVGIFPEGGINEGEGLLKANSGVAWIAIKARVPVYPVYIQGTPIGKTMVSSLFKPSHVRLTYGDPIDLSIYFGKKLKQDELQQITDNMMQQLAKLGNTFYPQQQSELKG</sequence>
<proteinExistence type="predicted"/>
<dbReference type="SMART" id="SM00563">
    <property type="entry name" value="PlsC"/>
    <property type="match status" value="1"/>
</dbReference>
<dbReference type="EMBL" id="UOGL01000006">
    <property type="protein sequence ID" value="VAX35692.1"/>
    <property type="molecule type" value="Genomic_DNA"/>
</dbReference>
<evidence type="ECO:0000256" key="3">
    <source>
        <dbReference type="SAM" id="Phobius"/>
    </source>
</evidence>
<keyword evidence="3" id="KW-0812">Transmembrane</keyword>
<name>A0A3B1D4N4_9ZZZZ</name>
<gene>
    <name evidence="5" type="ORF">MNBD_PLANCTO02-1871</name>
</gene>
<feature type="transmembrane region" description="Helical" evidence="3">
    <location>
        <begin position="6"/>
        <end position="23"/>
    </location>
</feature>
<reference evidence="5" key="1">
    <citation type="submission" date="2018-06" db="EMBL/GenBank/DDBJ databases">
        <authorList>
            <person name="Zhirakovskaya E."/>
        </authorList>
    </citation>
    <scope>NUCLEOTIDE SEQUENCE</scope>
</reference>
<dbReference type="InterPro" id="IPR002123">
    <property type="entry name" value="Plipid/glycerol_acylTrfase"/>
</dbReference>
<dbReference type="CDD" id="cd07989">
    <property type="entry name" value="LPLAT_AGPAT-like"/>
    <property type="match status" value="1"/>
</dbReference>
<feature type="domain" description="Phospholipid/glycerol acyltransferase" evidence="4">
    <location>
        <begin position="66"/>
        <end position="186"/>
    </location>
</feature>
<dbReference type="AlphaFoldDB" id="A0A3B1D4N4"/>
<dbReference type="Pfam" id="PF01553">
    <property type="entry name" value="Acyltransferase"/>
    <property type="match status" value="1"/>
</dbReference>
<protein>
    <submittedName>
        <fullName evidence="5">1-acyl-sn-glycerol-3-phosphate acyltransferase</fullName>
        <ecNumber evidence="5">2.3.1.51</ecNumber>
    </submittedName>
</protein>
<dbReference type="PANTHER" id="PTHR10434:SF11">
    <property type="entry name" value="1-ACYL-SN-GLYCEROL-3-PHOSPHATE ACYLTRANSFERASE"/>
    <property type="match status" value="1"/>
</dbReference>
<dbReference type="EC" id="2.3.1.51" evidence="5"/>
<feature type="transmembrane region" description="Helical" evidence="3">
    <location>
        <begin position="35"/>
        <end position="52"/>
    </location>
</feature>
<evidence type="ECO:0000256" key="2">
    <source>
        <dbReference type="ARBA" id="ARBA00023315"/>
    </source>
</evidence>
<keyword evidence="1 5" id="KW-0808">Transferase</keyword>
<keyword evidence="3" id="KW-1133">Transmembrane helix</keyword>
<keyword evidence="3" id="KW-0472">Membrane</keyword>
<dbReference type="SUPFAM" id="SSF69593">
    <property type="entry name" value="Glycerol-3-phosphate (1)-acyltransferase"/>
    <property type="match status" value="1"/>
</dbReference>
<dbReference type="GO" id="GO:0006654">
    <property type="term" value="P:phosphatidic acid biosynthetic process"/>
    <property type="evidence" value="ECO:0007669"/>
    <property type="project" value="TreeGrafter"/>
</dbReference>
<keyword evidence="2 5" id="KW-0012">Acyltransferase</keyword>
<dbReference type="PANTHER" id="PTHR10434">
    <property type="entry name" value="1-ACYL-SN-GLYCEROL-3-PHOSPHATE ACYLTRANSFERASE"/>
    <property type="match status" value="1"/>
</dbReference>